<dbReference type="Proteomes" id="UP000266552">
    <property type="component" value="Plasmid pAZOPL1"/>
</dbReference>
<proteinExistence type="predicted"/>
<evidence type="ECO:0000313" key="1">
    <source>
        <dbReference type="EMBL" id="AYB48178.1"/>
    </source>
</evidence>
<dbReference type="RefSeq" id="WP_119851507.1">
    <property type="nucleotide sequence ID" value="NZ_CP032413.1"/>
</dbReference>
<name>A0A385TZ13_PAELA</name>
<accession>A0A385TZ13</accession>
<evidence type="ECO:0000313" key="2">
    <source>
        <dbReference type="Proteomes" id="UP000266552"/>
    </source>
</evidence>
<gene>
    <name evidence="1" type="ORF">D5F53_33235</name>
</gene>
<keyword evidence="2" id="KW-1185">Reference proteome</keyword>
<keyword evidence="1" id="KW-0614">Plasmid</keyword>
<geneLocation type="plasmid" evidence="1 2">
    <name>pAZOPL1</name>
</geneLocation>
<dbReference type="AlphaFoldDB" id="A0A385TZ13"/>
<dbReference type="EMBL" id="CP032413">
    <property type="protein sequence ID" value="AYB48178.1"/>
    <property type="molecule type" value="Genomic_DNA"/>
</dbReference>
<dbReference type="KEGG" id="plw:D5F53_33235"/>
<reference evidence="1 2" key="1">
    <citation type="submission" date="2018-09" db="EMBL/GenBank/DDBJ databases">
        <title>Genome Sequence of Paenibacillus lautus Strain E7593-69, Azo Dye-Degrading Bacteria, Isolated from Commercial Tattoo Inks.</title>
        <authorList>
            <person name="Nho S.W."/>
            <person name="Kim S.-J."/>
            <person name="Kweon O."/>
            <person name="Cerniglia C.E."/>
        </authorList>
    </citation>
    <scope>NUCLEOTIDE SEQUENCE [LARGE SCALE GENOMIC DNA]</scope>
    <source>
        <strain evidence="1 2">E7593-69</strain>
        <plasmid evidence="1 2">pAZOPL1</plasmid>
    </source>
</reference>
<organism evidence="1 2">
    <name type="scientific">Paenibacillus lautus</name>
    <name type="common">Bacillus lautus</name>
    <dbReference type="NCBI Taxonomy" id="1401"/>
    <lineage>
        <taxon>Bacteria</taxon>
        <taxon>Bacillati</taxon>
        <taxon>Bacillota</taxon>
        <taxon>Bacilli</taxon>
        <taxon>Bacillales</taxon>
        <taxon>Paenibacillaceae</taxon>
        <taxon>Paenibacillus</taxon>
    </lineage>
</organism>
<protein>
    <submittedName>
        <fullName evidence="1">Uncharacterized protein</fullName>
    </submittedName>
</protein>
<sequence>MINQEILSQLESHFSEHIPDFSEVFEILRLDSEQFILMCQESDLKIVINWNDLRKKLPVYISAKLNKDNEYSSLIEDLYDHDFKEFNKGFLFIESCGYHYKRYGEFLLTYQNYFYYKTPKINQFKIGDVEIEIAVPSSLYRLMFNHFTNDDNFVDGWEGLFTLRVVGCDKTDLERTLQQALFLIAKYDPPELVGDYPQIIPFEFEGDNYLWNDSSVDEPESYDFVAFNYTEPIAFYNIGRKLNDPLYFYRVLEYFFIINKKSEIQGLVDNYNQANKIDTFVESITKLYGTRENVLLENLLSNLYDIDSIVYEAYKDGLIQVNDIPTFSQKLYEYRNSIVHGKKDVKLDLNVPKILDPSPNDYHWNAIIQSLAEKVIEQFC</sequence>